<dbReference type="HOGENOM" id="CLU_065564_0_0_4"/>
<dbReference type="EMBL" id="HG322949">
    <property type="protein sequence ID" value="CDG83036.1"/>
    <property type="molecule type" value="Genomic_DNA"/>
</dbReference>
<dbReference type="AlphaFoldDB" id="W0V582"/>
<dbReference type="KEGG" id="jag:GJA_2405"/>
<dbReference type="InterPro" id="IPR019292">
    <property type="entry name" value="McrC"/>
</dbReference>
<keyword evidence="2" id="KW-1185">Reference proteome</keyword>
<dbReference type="PANTHER" id="PTHR38733:SF1">
    <property type="entry name" value="TYPE IV METHYL-DIRECTED RESTRICTION ENZYME ECOKMCRBC"/>
    <property type="match status" value="1"/>
</dbReference>
<name>W0V582_9BURK</name>
<dbReference type="PIRSF" id="PIRSF003109">
    <property type="entry name" value="McrC"/>
    <property type="match status" value="1"/>
</dbReference>
<dbReference type="PATRIC" id="fig|1349767.4.peg.4150"/>
<dbReference type="STRING" id="1349767.GJA_2405"/>
<sequence length="346" mass="38160">MMLYASELTRTDGVFKAILDDEFNQIPDLIARLLADAVELRLRRDFSRGYRQRAMPLSRVRGRIDVLVTEARQLLSKGEVFCHFQELTIDTPRNRLVRAALESVAHLVSNKPLAHRCRTLAAGLARLGVDRTRPSRAEMASDQIGRNEAGDASMVALARLCFDLALPTEQAGATSLPSPVREEAWVRRLFEKAVLGFARVELAPLGWRIKGGTPLGWQASSSSDAMSKLLPGMVTDVILDPPDGGRRIIIDTKFASLLGTGRFGNATLKSGYLYQMYAYLRSQEGLGPQWDTADGLFLHPSIDIAMHEHVSIQRHRIGFATLDLAASASAIRNELRGILLCSSRPA</sequence>
<evidence type="ECO:0000313" key="2">
    <source>
        <dbReference type="Proteomes" id="UP000027604"/>
    </source>
</evidence>
<dbReference type="GO" id="GO:0009307">
    <property type="term" value="P:DNA restriction-modification system"/>
    <property type="evidence" value="ECO:0007669"/>
    <property type="project" value="InterPro"/>
</dbReference>
<dbReference type="InterPro" id="IPR014407">
    <property type="entry name" value="McrC_bac"/>
</dbReference>
<dbReference type="REBASE" id="107103">
    <property type="entry name" value="Jag9628McrBCP"/>
</dbReference>
<dbReference type="PANTHER" id="PTHR38733">
    <property type="entry name" value="PROTEIN MCRC"/>
    <property type="match status" value="1"/>
</dbReference>
<accession>W0V582</accession>
<organism evidence="1 2">
    <name type="scientific">Janthinobacterium agaricidamnosum NBRC 102515 = DSM 9628</name>
    <dbReference type="NCBI Taxonomy" id="1349767"/>
    <lineage>
        <taxon>Bacteria</taxon>
        <taxon>Pseudomonadati</taxon>
        <taxon>Pseudomonadota</taxon>
        <taxon>Betaproteobacteria</taxon>
        <taxon>Burkholderiales</taxon>
        <taxon>Oxalobacteraceae</taxon>
        <taxon>Janthinobacterium</taxon>
    </lineage>
</organism>
<dbReference type="Pfam" id="PF10117">
    <property type="entry name" value="McrBC"/>
    <property type="match status" value="1"/>
</dbReference>
<evidence type="ECO:0000313" key="1">
    <source>
        <dbReference type="EMBL" id="CDG83036.1"/>
    </source>
</evidence>
<dbReference type="eggNOG" id="COG4268">
    <property type="taxonomic scope" value="Bacteria"/>
</dbReference>
<gene>
    <name evidence="1" type="primary">mcrC</name>
    <name evidence="1" type="ORF">GJA_2405</name>
</gene>
<reference evidence="1 2" key="1">
    <citation type="journal article" date="2015" name="Genome Announc.">
        <title>Genome Sequence of Mushroom Soft-Rot Pathogen Janthinobacterium agaricidamnosum.</title>
        <authorList>
            <person name="Graupner K."/>
            <person name="Lackner G."/>
            <person name="Hertweck C."/>
        </authorList>
    </citation>
    <scope>NUCLEOTIDE SEQUENCE [LARGE SCALE GENOMIC DNA]</scope>
    <source>
        <strain evidence="2">NBRC 102515 / DSM 9628</strain>
    </source>
</reference>
<proteinExistence type="predicted"/>
<dbReference type="NCBIfam" id="NF007277">
    <property type="entry name" value="PRK09736.1"/>
    <property type="match status" value="1"/>
</dbReference>
<dbReference type="Proteomes" id="UP000027604">
    <property type="component" value="Chromosome I"/>
</dbReference>
<protein>
    <submittedName>
        <fullName evidence="1">Possible mcrC protein</fullName>
    </submittedName>
</protein>